<evidence type="ECO:0000313" key="6">
    <source>
        <dbReference type="Proteomes" id="UP000441208"/>
    </source>
</evidence>
<proteinExistence type="predicted"/>
<evidence type="ECO:0000256" key="1">
    <source>
        <dbReference type="SAM" id="MobiDB-lite"/>
    </source>
</evidence>
<accession>A0A6A3S5A6</accession>
<feature type="compositionally biased region" description="Acidic residues" evidence="1">
    <location>
        <begin position="572"/>
        <end position="582"/>
    </location>
</feature>
<reference evidence="5 6" key="1">
    <citation type="submission" date="2018-08" db="EMBL/GenBank/DDBJ databases">
        <title>Genomic investigation of the strawberry pathogen Phytophthora fragariae indicates pathogenicity is determined by transcriptional variation in three key races.</title>
        <authorList>
            <person name="Adams T.M."/>
            <person name="Armitage A.D."/>
            <person name="Sobczyk M.K."/>
            <person name="Bates H.J."/>
            <person name="Dunwell J.M."/>
            <person name="Nellist C.F."/>
            <person name="Harrison R.J."/>
        </authorList>
    </citation>
    <scope>NUCLEOTIDE SEQUENCE [LARGE SCALE GENOMIC DNA]</scope>
    <source>
        <strain evidence="4 5">NOV-27</strain>
        <strain evidence="3 6">NOV-71</strain>
    </source>
</reference>
<sequence length="1244" mass="141157">MPLHRSTPSPAPRHLTPTPPPGTTNEAMAEATAAALILSANQFKLLYLISLYAVASNSTRQNERWIRHVPLLVLMFEGILCDAFDFDYAPASMRLSFKGKTLRRWINFSREGKAAIDDLWALRLINGLKLSSDDFQPITAYQASIKGQLALRLLPRYFQETVDAFLYPPAPLERRLLVVRYDGVHFVLRSGGYSKLSSITESDDVSYVSSPFLPQCLRSRSGGYYKVQERSNADRAQECALGATSITKKTSEAVTLGDVYALIGEWVPFGTNQIVALNERMGVLDRCQGGILTSCVDSNPTDAQFRVPVGQTQVRVLDYDFVRFTNFEAESHFPETPGIVQVENFGMHLNSDGSLIYGIKVEAIMDRLGDDVAIDHLSRLLVDVHQDSSMLVNDLLSRYQLSLLEMLYLGDSFQRNKYNCILSKQIHPKLPAQAYVSDPRYANELAQVLGDIHTSHDLTPDDVLVVGKAGCLFSGPNVFRYEHVFTAYVGLVCRDIFIKNFFARTFVLDATLKEIRQLIHKVYREPATVLQVREKLSAVSKDTILLAETLEYLLDSLENVELSPSGSWGDRDDLEESGDDSVEGVRRRTFLGGPESDADSRLFQVLALPQLKAQTIMRCHDSIKLMENTMLQLEQLQMIAESTATNQLEVACSRVNLNTQALMKAMAMQTRMSITLNALQYFVGGVFVFDVIDRLTGGTWNGHIPKWAMDSIIDPILHHPLLWWAINLLIFAAFVVALAFLSDWAVRCSLGWCEASFEVNRRISLDKLDIYLSARSVQSSFTLRKVATAPGKKANRFRMLRWTETDSSLWGGVLPEVELTFDDRHGFLLFVLLRFDGKRYPHMLEDECYQKFLEIFTRAEIFREDPLRQPPRSGEHLSVRTIKTQQQQRHQRAKSVGASGANPRTSIRKEEKCELLEHIKELESQMAFLKNRTNIVAWQEKDRQQIETEIHNNVLRNSVKQHQLQVLSAQSALSELTHSVNNRCPLEAYIHLGCEWAQRTETLSRLRAQQCRDAVELVERRTQFMTEAREYTENAQFVDEAGDFCSIRFDITPLEGLKTVNEAFDFIQFHIKHMDTKPMNSKYTCTSEHGADNSIMHRRLIISEVENVATETNFVMFSEKWPSASHHKICGDAVDKGVMVMNFVDEDDLYPYRPGDCVRLDISGVMALKSYRKVVKTPTGEKKDVSAVVLTRWVLQKLPVPTHVLQMMRDRINEPGNSILRVIKDARAPVELEPEDIKVLTQHC</sequence>
<feature type="region of interest" description="Disordered" evidence="1">
    <location>
        <begin position="1"/>
        <end position="24"/>
    </location>
</feature>
<keyword evidence="2" id="KW-0472">Membrane</keyword>
<dbReference type="Proteomes" id="UP000433483">
    <property type="component" value="Unassembled WGS sequence"/>
</dbReference>
<name>A0A6A3S5A6_9STRA</name>
<keyword evidence="5" id="KW-1185">Reference proteome</keyword>
<dbReference type="EMBL" id="QXGB01000619">
    <property type="protein sequence ID" value="KAE9208952.1"/>
    <property type="molecule type" value="Genomic_DNA"/>
</dbReference>
<dbReference type="OrthoDB" id="494993at2759"/>
<evidence type="ECO:0000256" key="2">
    <source>
        <dbReference type="SAM" id="Phobius"/>
    </source>
</evidence>
<protein>
    <submittedName>
        <fullName evidence="3">Uncharacterized protein</fullName>
    </submittedName>
</protein>
<keyword evidence="2" id="KW-1133">Transmembrane helix</keyword>
<evidence type="ECO:0000313" key="5">
    <source>
        <dbReference type="Proteomes" id="UP000433483"/>
    </source>
</evidence>
<dbReference type="Proteomes" id="UP000441208">
    <property type="component" value="Unassembled WGS sequence"/>
</dbReference>
<gene>
    <name evidence="4" type="ORF">PF005_g12005</name>
    <name evidence="3" type="ORF">PF007_g12242</name>
</gene>
<keyword evidence="2" id="KW-0812">Transmembrane</keyword>
<comment type="caution">
    <text evidence="3">The sequence shown here is derived from an EMBL/GenBank/DDBJ whole genome shotgun (WGS) entry which is preliminary data.</text>
</comment>
<evidence type="ECO:0000313" key="3">
    <source>
        <dbReference type="EMBL" id="KAE9109438.1"/>
    </source>
</evidence>
<feature type="transmembrane region" description="Helical" evidence="2">
    <location>
        <begin position="721"/>
        <end position="741"/>
    </location>
</feature>
<feature type="region of interest" description="Disordered" evidence="1">
    <location>
        <begin position="562"/>
        <end position="582"/>
    </location>
</feature>
<dbReference type="AlphaFoldDB" id="A0A6A3S5A6"/>
<dbReference type="EMBL" id="QXFZ01000637">
    <property type="protein sequence ID" value="KAE9109438.1"/>
    <property type="molecule type" value="Genomic_DNA"/>
</dbReference>
<evidence type="ECO:0000313" key="4">
    <source>
        <dbReference type="EMBL" id="KAE9208952.1"/>
    </source>
</evidence>
<feature type="region of interest" description="Disordered" evidence="1">
    <location>
        <begin position="867"/>
        <end position="904"/>
    </location>
</feature>
<feature type="compositionally biased region" description="Basic and acidic residues" evidence="1">
    <location>
        <begin position="867"/>
        <end position="878"/>
    </location>
</feature>
<organism evidence="3 6">
    <name type="scientific">Phytophthora fragariae</name>
    <dbReference type="NCBI Taxonomy" id="53985"/>
    <lineage>
        <taxon>Eukaryota</taxon>
        <taxon>Sar</taxon>
        <taxon>Stramenopiles</taxon>
        <taxon>Oomycota</taxon>
        <taxon>Peronosporomycetes</taxon>
        <taxon>Peronosporales</taxon>
        <taxon>Peronosporaceae</taxon>
        <taxon>Phytophthora</taxon>
    </lineage>
</organism>